<dbReference type="AlphaFoldDB" id="A0A016WF67"/>
<reference evidence="3" key="1">
    <citation type="journal article" date="2015" name="Nat. Genet.">
        <title>The genome and transcriptome of the zoonotic hookworm Ancylostoma ceylanicum identify infection-specific gene families.</title>
        <authorList>
            <person name="Schwarz E.M."/>
            <person name="Hu Y."/>
            <person name="Antoshechkin I."/>
            <person name="Miller M.M."/>
            <person name="Sternberg P.W."/>
            <person name="Aroian R.V."/>
        </authorList>
    </citation>
    <scope>NUCLEOTIDE SEQUENCE</scope>
    <source>
        <strain evidence="3">HY135</strain>
    </source>
</reference>
<protein>
    <submittedName>
        <fullName evidence="2">Uncharacterized protein</fullName>
    </submittedName>
</protein>
<keyword evidence="1" id="KW-0472">Membrane</keyword>
<name>A0A016WF67_9BILA</name>
<keyword evidence="3" id="KW-1185">Reference proteome</keyword>
<evidence type="ECO:0000313" key="3">
    <source>
        <dbReference type="Proteomes" id="UP000024635"/>
    </source>
</evidence>
<evidence type="ECO:0000313" key="2">
    <source>
        <dbReference type="EMBL" id="EYC38251.1"/>
    </source>
</evidence>
<keyword evidence="1" id="KW-1133">Transmembrane helix</keyword>
<keyword evidence="1" id="KW-0812">Transmembrane</keyword>
<dbReference type="Proteomes" id="UP000024635">
    <property type="component" value="Unassembled WGS sequence"/>
</dbReference>
<organism evidence="2 3">
    <name type="scientific">Ancylostoma ceylanicum</name>
    <dbReference type="NCBI Taxonomy" id="53326"/>
    <lineage>
        <taxon>Eukaryota</taxon>
        <taxon>Metazoa</taxon>
        <taxon>Ecdysozoa</taxon>
        <taxon>Nematoda</taxon>
        <taxon>Chromadorea</taxon>
        <taxon>Rhabditida</taxon>
        <taxon>Rhabditina</taxon>
        <taxon>Rhabditomorpha</taxon>
        <taxon>Strongyloidea</taxon>
        <taxon>Ancylostomatidae</taxon>
        <taxon>Ancylostomatinae</taxon>
        <taxon>Ancylostoma</taxon>
    </lineage>
</organism>
<gene>
    <name evidence="2" type="primary">Acey_s0731.g1907</name>
    <name evidence="2" type="ORF">Y032_0731g1907</name>
</gene>
<accession>A0A016WF67</accession>
<dbReference type="OrthoDB" id="5946976at2759"/>
<feature type="transmembrane region" description="Helical" evidence="1">
    <location>
        <begin position="32"/>
        <end position="49"/>
    </location>
</feature>
<evidence type="ECO:0000256" key="1">
    <source>
        <dbReference type="SAM" id="Phobius"/>
    </source>
</evidence>
<comment type="caution">
    <text evidence="2">The sequence shown here is derived from an EMBL/GenBank/DDBJ whole genome shotgun (WGS) entry which is preliminary data.</text>
</comment>
<sequence length="130" mass="15104">MTMSARPGKDCVSFGVAKVAPSIQRLVMSHRLGILHFVTLALGILWWYWVCKKHSVELHGYAHPRFEAIRKMFRGMIQYDREGAALAVLHKNDLVVNLYGGYAHRMHLAKEHMRIHYLCWHSDQEYVNGE</sequence>
<proteinExistence type="predicted"/>
<dbReference type="EMBL" id="JARK01000331">
    <property type="protein sequence ID" value="EYC38251.1"/>
    <property type="molecule type" value="Genomic_DNA"/>
</dbReference>